<gene>
    <name evidence="4" type="ORF">SAMN06265340_101266</name>
</gene>
<keyword evidence="3" id="KW-0732">Signal</keyword>
<evidence type="ECO:0000313" key="4">
    <source>
        <dbReference type="EMBL" id="SNR62355.1"/>
    </source>
</evidence>
<evidence type="ECO:0000256" key="1">
    <source>
        <dbReference type="SAM" id="MobiDB-lite"/>
    </source>
</evidence>
<name>A0A238XTN9_9BACT</name>
<accession>A0A238XTN9</accession>
<feature type="region of interest" description="Disordered" evidence="1">
    <location>
        <begin position="106"/>
        <end position="128"/>
    </location>
</feature>
<dbReference type="EMBL" id="FZOB01000001">
    <property type="protein sequence ID" value="SNR62355.1"/>
    <property type="molecule type" value="Genomic_DNA"/>
</dbReference>
<feature type="chain" id="PRO_5012941047" evidence="3">
    <location>
        <begin position="23"/>
        <end position="213"/>
    </location>
</feature>
<keyword evidence="2" id="KW-0472">Membrane</keyword>
<protein>
    <submittedName>
        <fullName evidence="4">Nickel transport protein</fullName>
    </submittedName>
</protein>
<dbReference type="AlphaFoldDB" id="A0A238XTN9"/>
<feature type="transmembrane region" description="Helical" evidence="2">
    <location>
        <begin position="187"/>
        <end position="205"/>
    </location>
</feature>
<keyword evidence="2" id="KW-0812">Transmembrane</keyword>
<dbReference type="Proteomes" id="UP000198405">
    <property type="component" value="Unassembled WGS sequence"/>
</dbReference>
<sequence>MQHLKSLFIAVLISLSALSVSFAHKISAFTDVEDGKVNVMTYFNDGTPCKNSKVEVIDAKTGKVLLTGKTNADGEFSFTPPKITDLKVVVEAELGHRIESTIPASELSDVEGTADQETDKDIINSQEETDKSFYKENSQVEQTISQQELEKIVNKAVKEAVKKELKPIREEILQIKMALTKPTINEIFGGIGWILGIFGVGAYFSSRNKRNGN</sequence>
<feature type="compositionally biased region" description="Basic and acidic residues" evidence="1">
    <location>
        <begin position="117"/>
        <end position="128"/>
    </location>
</feature>
<evidence type="ECO:0000256" key="3">
    <source>
        <dbReference type="SAM" id="SignalP"/>
    </source>
</evidence>
<feature type="signal peptide" evidence="3">
    <location>
        <begin position="1"/>
        <end position="22"/>
    </location>
</feature>
<keyword evidence="5" id="KW-1185">Reference proteome</keyword>
<proteinExistence type="predicted"/>
<evidence type="ECO:0000256" key="2">
    <source>
        <dbReference type="SAM" id="Phobius"/>
    </source>
</evidence>
<evidence type="ECO:0000313" key="5">
    <source>
        <dbReference type="Proteomes" id="UP000198405"/>
    </source>
</evidence>
<keyword evidence="2" id="KW-1133">Transmembrane helix</keyword>
<dbReference type="RefSeq" id="WP_089322293.1">
    <property type="nucleotide sequence ID" value="NZ_FZOB01000001.1"/>
</dbReference>
<organism evidence="4 5">
    <name type="scientific">Desulfurobacterium atlanticum</name>
    <dbReference type="NCBI Taxonomy" id="240169"/>
    <lineage>
        <taxon>Bacteria</taxon>
        <taxon>Pseudomonadati</taxon>
        <taxon>Aquificota</taxon>
        <taxon>Aquificia</taxon>
        <taxon>Desulfurobacteriales</taxon>
        <taxon>Desulfurobacteriaceae</taxon>
        <taxon>Desulfurobacterium</taxon>
    </lineage>
</organism>
<dbReference type="OrthoDB" id="9795418at2"/>
<reference evidence="5" key="1">
    <citation type="submission" date="2017-06" db="EMBL/GenBank/DDBJ databases">
        <authorList>
            <person name="Varghese N."/>
            <person name="Submissions S."/>
        </authorList>
    </citation>
    <scope>NUCLEOTIDE SEQUENCE [LARGE SCALE GENOMIC DNA]</scope>
    <source>
        <strain evidence="5">DSM 15668</strain>
    </source>
</reference>